<dbReference type="RefSeq" id="WP_069355670.1">
    <property type="nucleotide sequence ID" value="NZ_CP015250.1"/>
</dbReference>
<dbReference type="InterPro" id="IPR029058">
    <property type="entry name" value="AB_hydrolase_fold"/>
</dbReference>
<dbReference type="GO" id="GO:0016787">
    <property type="term" value="F:hydrolase activity"/>
    <property type="evidence" value="ECO:0007669"/>
    <property type="project" value="UniProtKB-KW"/>
</dbReference>
<dbReference type="EMBL" id="CP015250">
    <property type="protein sequence ID" value="AOM11287.1"/>
    <property type="molecule type" value="Genomic_DNA"/>
</dbReference>
<proteinExistence type="predicted"/>
<organism evidence="3 4">
    <name type="scientific">Bacillus thuringiensis Bt18247</name>
    <dbReference type="NCBI Taxonomy" id="1423143"/>
    <lineage>
        <taxon>Bacteria</taxon>
        <taxon>Bacillati</taxon>
        <taxon>Bacillota</taxon>
        <taxon>Bacilli</taxon>
        <taxon>Bacillales</taxon>
        <taxon>Bacillaceae</taxon>
        <taxon>Bacillus</taxon>
        <taxon>Bacillus cereus group</taxon>
    </lineage>
</organism>
<keyword evidence="1" id="KW-0378">Hydrolase</keyword>
<evidence type="ECO:0000259" key="2">
    <source>
        <dbReference type="Pfam" id="PF07859"/>
    </source>
</evidence>
<gene>
    <name evidence="3" type="ORF">BTI247_28980</name>
</gene>
<accession>A0A9W3X956</accession>
<dbReference type="PANTHER" id="PTHR48081:SF8">
    <property type="entry name" value="ALPHA_BETA HYDROLASE FOLD-3 DOMAIN-CONTAINING PROTEIN-RELATED"/>
    <property type="match status" value="1"/>
</dbReference>
<reference evidence="3 4" key="1">
    <citation type="submission" date="2016-02" db="EMBL/GenBank/DDBJ databases">
        <title>Comparative analysis of three nematocidal Bacillus thuringiensis strains.</title>
        <authorList>
            <person name="Hollensteiner J."/>
            <person name="Kloesener M."/>
            <person name="Bunk B."/>
            <person name="Sproeer C."/>
            <person name="Rosenstiel P."/>
            <person name="Schulte-Iserlohe R."/>
            <person name="Schulenburg H."/>
            <person name="Liesegang H."/>
        </authorList>
    </citation>
    <scope>NUCLEOTIDE SEQUENCE [LARGE SCALE GENOMIC DNA]</scope>
    <source>
        <strain evidence="3 4">Bt18247</strain>
    </source>
</reference>
<evidence type="ECO:0000313" key="3">
    <source>
        <dbReference type="EMBL" id="AOM11287.1"/>
    </source>
</evidence>
<protein>
    <submittedName>
        <fullName evidence="3">Lipase</fullName>
    </submittedName>
</protein>
<feature type="domain" description="Alpha/beta hydrolase fold-3" evidence="2">
    <location>
        <begin position="78"/>
        <end position="285"/>
    </location>
</feature>
<evidence type="ECO:0000313" key="4">
    <source>
        <dbReference type="Proteomes" id="UP000192743"/>
    </source>
</evidence>
<evidence type="ECO:0000256" key="1">
    <source>
        <dbReference type="ARBA" id="ARBA00022801"/>
    </source>
</evidence>
<dbReference type="Gene3D" id="3.40.50.1820">
    <property type="entry name" value="alpha/beta hydrolase"/>
    <property type="match status" value="1"/>
</dbReference>
<dbReference type="InterPro" id="IPR013094">
    <property type="entry name" value="AB_hydrolase_3"/>
</dbReference>
<dbReference type="AlphaFoldDB" id="A0A9W3X956"/>
<dbReference type="Proteomes" id="UP000192743">
    <property type="component" value="Chromosome"/>
</dbReference>
<sequence>MKTRVNPELLQGLEIFPDLDLRPENLQSIREGIAQMRPPTVVDDSLSLTDKVIVGPDDNPLPLRIYRPKSNHEPLPVLLWIHGGGYILGSIDDNDDTCMRFAKEASCVVVSVDYRLAPEHPYPAPIEDCYSALKWIADNVKSLNIDSNRIGVAGVSAGGGLTAALSLLARDRKYPSICLQMPLYPMIDDRNNTPSANEIKEGFVWNQKANEAGWKMYLGEMYGTDQIPAYAAPSRAEDYSDLPYTYTFVGQLDPFRSETLTYVSKLAQAGVDVEFHLYPNAYHWFEGLNPNAYHWFEGLNPNADVSIYAVNEIVQAIKTGFKRVSKVEA</sequence>
<name>A0A9W3X956_BACTU</name>
<dbReference type="PANTHER" id="PTHR48081">
    <property type="entry name" value="AB HYDROLASE SUPERFAMILY PROTEIN C4A8.06C"/>
    <property type="match status" value="1"/>
</dbReference>
<dbReference type="SUPFAM" id="SSF53474">
    <property type="entry name" value="alpha/beta-Hydrolases"/>
    <property type="match status" value="1"/>
</dbReference>
<dbReference type="Pfam" id="PF07859">
    <property type="entry name" value="Abhydrolase_3"/>
    <property type="match status" value="1"/>
</dbReference>
<dbReference type="InterPro" id="IPR050300">
    <property type="entry name" value="GDXG_lipolytic_enzyme"/>
</dbReference>